<dbReference type="AlphaFoldDB" id="A0A0F8DL22"/>
<evidence type="ECO:0000256" key="3">
    <source>
        <dbReference type="ARBA" id="ARBA00014880"/>
    </source>
</evidence>
<keyword evidence="8" id="KW-0862">Zinc</keyword>
<dbReference type="FunFam" id="3.40.140.10:FF:000003">
    <property type="entry name" value="COP9 signalosome complex subunit 5"/>
    <property type="match status" value="1"/>
</dbReference>
<keyword evidence="7 12" id="KW-0378">Hydrolase</keyword>
<feature type="compositionally biased region" description="Low complexity" evidence="10">
    <location>
        <begin position="31"/>
        <end position="55"/>
    </location>
</feature>
<feature type="region of interest" description="Disordered" evidence="10">
    <location>
        <begin position="1"/>
        <end position="76"/>
    </location>
</feature>
<name>A0A0F8DL22_CERFI</name>
<dbReference type="GO" id="GO:0000338">
    <property type="term" value="P:protein deneddylation"/>
    <property type="evidence" value="ECO:0007669"/>
    <property type="project" value="UniProtKB-ARBA"/>
</dbReference>
<dbReference type="PANTHER" id="PTHR10410">
    <property type="entry name" value="EUKARYOTIC TRANSLATION INITIATION FACTOR 3 -RELATED"/>
    <property type="match status" value="1"/>
</dbReference>
<comment type="similarity">
    <text evidence="1">Belongs to the peptidase M67A family. CSN5 subfamily.</text>
</comment>
<dbReference type="Pfam" id="PF13002">
    <property type="entry name" value="LDB19"/>
    <property type="match status" value="1"/>
</dbReference>
<dbReference type="PROSITE" id="PS50249">
    <property type="entry name" value="MPN"/>
    <property type="match status" value="1"/>
</dbReference>
<evidence type="ECO:0000256" key="9">
    <source>
        <dbReference type="ARBA" id="ARBA00023049"/>
    </source>
</evidence>
<dbReference type="GO" id="GO:0006508">
    <property type="term" value="P:proteolysis"/>
    <property type="evidence" value="ECO:0007669"/>
    <property type="project" value="UniProtKB-KW"/>
</dbReference>
<keyword evidence="5" id="KW-0479">Metal-binding</keyword>
<dbReference type="SUPFAM" id="SSF102712">
    <property type="entry name" value="JAB1/MPN domain"/>
    <property type="match status" value="1"/>
</dbReference>
<evidence type="ECO:0000256" key="7">
    <source>
        <dbReference type="ARBA" id="ARBA00022801"/>
    </source>
</evidence>
<evidence type="ECO:0000313" key="13">
    <source>
        <dbReference type="Proteomes" id="UP000034841"/>
    </source>
</evidence>
<evidence type="ECO:0000256" key="6">
    <source>
        <dbReference type="ARBA" id="ARBA00022790"/>
    </source>
</evidence>
<dbReference type="InterPro" id="IPR000555">
    <property type="entry name" value="JAMM/MPN+_dom"/>
</dbReference>
<reference evidence="12 13" key="1">
    <citation type="submission" date="2015-04" db="EMBL/GenBank/DDBJ databases">
        <title>Genome sequence of Ceratocystis platani, a major pathogen of plane trees.</title>
        <authorList>
            <person name="Belbahri L."/>
        </authorList>
    </citation>
    <scope>NUCLEOTIDE SEQUENCE [LARGE SCALE GENOMIC DNA]</scope>
    <source>
        <strain evidence="12 13">CFO</strain>
    </source>
</reference>
<dbReference type="Gene3D" id="3.40.140.10">
    <property type="entry name" value="Cytidine Deaminase, domain 2"/>
    <property type="match status" value="1"/>
</dbReference>
<organism evidence="12 13">
    <name type="scientific">Ceratocystis fimbriata f. sp. platani</name>
    <dbReference type="NCBI Taxonomy" id="88771"/>
    <lineage>
        <taxon>Eukaryota</taxon>
        <taxon>Fungi</taxon>
        <taxon>Dikarya</taxon>
        <taxon>Ascomycota</taxon>
        <taxon>Pezizomycotina</taxon>
        <taxon>Sordariomycetes</taxon>
        <taxon>Hypocreomycetidae</taxon>
        <taxon>Microascales</taxon>
        <taxon>Ceratocystidaceae</taxon>
        <taxon>Ceratocystis</taxon>
    </lineage>
</organism>
<gene>
    <name evidence="12" type="primary">RRI1</name>
    <name evidence="12" type="ORF">CFO_g1120</name>
</gene>
<evidence type="ECO:0000259" key="11">
    <source>
        <dbReference type="PROSITE" id="PS50249"/>
    </source>
</evidence>
<feature type="compositionally biased region" description="Polar residues" evidence="10">
    <location>
        <begin position="56"/>
        <end position="76"/>
    </location>
</feature>
<protein>
    <recommendedName>
        <fullName evidence="3">COP9 signalosome complex subunit 5</fullName>
    </recommendedName>
</protein>
<evidence type="ECO:0000256" key="10">
    <source>
        <dbReference type="SAM" id="MobiDB-lite"/>
    </source>
</evidence>
<keyword evidence="6" id="KW-0736">Signalosome</keyword>
<dbReference type="InterPro" id="IPR024391">
    <property type="entry name" value="LDB19_N"/>
</dbReference>
<dbReference type="InterPro" id="IPR037518">
    <property type="entry name" value="MPN"/>
</dbReference>
<evidence type="ECO:0000256" key="4">
    <source>
        <dbReference type="ARBA" id="ARBA00022670"/>
    </source>
</evidence>
<dbReference type="GO" id="GO:0008237">
    <property type="term" value="F:metallopeptidase activity"/>
    <property type="evidence" value="ECO:0007669"/>
    <property type="project" value="UniProtKB-KW"/>
</dbReference>
<keyword evidence="4" id="KW-0645">Protease</keyword>
<accession>A0A0F8DL22</accession>
<dbReference type="InterPro" id="IPR040961">
    <property type="entry name" value="CSN5_C"/>
</dbReference>
<proteinExistence type="inferred from homology"/>
<sequence length="863" mass="95183">MHHRVSSFFRSSTETISAKARGLQSQLHKPQSQTQTQTRSQQSAPRQRQASYASSNASTDCVSVTDSSESVVPGNNNAATISTLTTTANKKPTKSSARFRTPAKKNLISFNFSRGSRSILAEPAAGTLDCTIESPPAVLYGPAEDSSGALVSGLMRLTVHEPQLDIDSFEAYFNLTITQKKPYHSHCLDCASTTTELKRWTFFNEHKTLSQGHLPASTNAQLIKVSYDLKAAAILSSSQPSLSISTKPIKFERTLEVKRSIIRPDGNHRSLRVFPPTEIKAEAHYSQYIYPTATNTLSLRMEGVTVRNEATQTLEYWKLRRATWRLEESVKSVAQACEKHATTSADGNSKTSTLRDYTRVIGHKNMTEGWKTDYATDTGRIELDFEYGTVQPKPNSNGPIRYATDLKTAEGIEISHCLMLELVVSREWAPINRPELITHTGTGRILRMRYPVFLTESPGLGISWDNEAPPMYQDVPASPPSYPKNVLMPLVSYAELEDLESYSASDASTPNGSNMDAEFANWQTKNNIKLVDPALDALYNYDPATVRKENDGRPWKNKPQYFKNVRVSAVAMIKMVTHAQSGGDIEVMGCMQGYVSGDTFIVTDAFPLPVEGTETRVNAQDEANEYLVQYLKACRENGREENLVGWYHSHPGYGCWLSGIDVETQKLQQQFNDPFLAIVVDPHRTLSSGKVDIGAFRTFPDTPASGASAASGVRTKNTEESRVNVGDTSGSDIPSHKVADFGAHANRYYSLNVSHYKSTLDSNLLSLLWSKYWVQTLSSSANQSHGAFATQSMRDLAVKMNETSVAVRKSYTNTAQANSISVADRSMQNTAQASRDLAGMEKAGVTALNIKKNLFNGLGLNKS</sequence>
<evidence type="ECO:0000256" key="2">
    <source>
        <dbReference type="ARBA" id="ARBA00011098"/>
    </source>
</evidence>
<dbReference type="CDD" id="cd08069">
    <property type="entry name" value="MPN_RPN11_CSN5"/>
    <property type="match status" value="1"/>
</dbReference>
<dbReference type="Proteomes" id="UP000034841">
    <property type="component" value="Unassembled WGS sequence"/>
</dbReference>
<feature type="region of interest" description="Disordered" evidence="10">
    <location>
        <begin position="706"/>
        <end position="730"/>
    </location>
</feature>
<dbReference type="OrthoDB" id="3832628at2759"/>
<dbReference type="GO" id="GO:0008180">
    <property type="term" value="C:COP9 signalosome"/>
    <property type="evidence" value="ECO:0007669"/>
    <property type="project" value="UniProtKB-KW"/>
</dbReference>
<keyword evidence="9" id="KW-0482">Metalloprotease</keyword>
<dbReference type="InterPro" id="IPR050242">
    <property type="entry name" value="JAMM_MPN+_peptidase_M67A"/>
</dbReference>
<dbReference type="Pfam" id="PF18323">
    <property type="entry name" value="CSN5_C"/>
    <property type="match status" value="1"/>
</dbReference>
<evidence type="ECO:0000256" key="5">
    <source>
        <dbReference type="ARBA" id="ARBA00022723"/>
    </source>
</evidence>
<dbReference type="EMBL" id="LBBL01000039">
    <property type="protein sequence ID" value="KKF96539.1"/>
    <property type="molecule type" value="Genomic_DNA"/>
</dbReference>
<evidence type="ECO:0000256" key="8">
    <source>
        <dbReference type="ARBA" id="ARBA00022833"/>
    </source>
</evidence>
<evidence type="ECO:0000256" key="1">
    <source>
        <dbReference type="ARBA" id="ARBA00006008"/>
    </source>
</evidence>
<comment type="caution">
    <text evidence="12">The sequence shown here is derived from an EMBL/GenBank/DDBJ whole genome shotgun (WGS) entry which is preliminary data.</text>
</comment>
<dbReference type="GO" id="GO:0046872">
    <property type="term" value="F:metal ion binding"/>
    <property type="evidence" value="ECO:0007669"/>
    <property type="project" value="UniProtKB-KW"/>
</dbReference>
<dbReference type="Pfam" id="PF01398">
    <property type="entry name" value="JAB"/>
    <property type="match status" value="1"/>
</dbReference>
<feature type="domain" description="MPN" evidence="11">
    <location>
        <begin position="565"/>
        <end position="702"/>
    </location>
</feature>
<dbReference type="SMART" id="SM00232">
    <property type="entry name" value="JAB_MPN"/>
    <property type="match status" value="1"/>
</dbReference>
<comment type="subunit">
    <text evidence="2">Component of the COP9 signalosome (CSN) complex.</text>
</comment>
<keyword evidence="13" id="KW-1185">Reference proteome</keyword>
<evidence type="ECO:0000313" key="12">
    <source>
        <dbReference type="EMBL" id="KKF96539.1"/>
    </source>
</evidence>